<dbReference type="PANTHER" id="PTHR43976:SF16">
    <property type="entry name" value="SHORT-CHAIN DEHYDROGENASE_REDUCTASE FAMILY PROTEIN"/>
    <property type="match status" value="1"/>
</dbReference>
<comment type="caution">
    <text evidence="5">The sequence shown here is derived from an EMBL/GenBank/DDBJ whole genome shotgun (WGS) entry which is preliminary data.</text>
</comment>
<evidence type="ECO:0000256" key="4">
    <source>
        <dbReference type="RuleBase" id="RU000363"/>
    </source>
</evidence>
<dbReference type="OrthoDB" id="1274115at2759"/>
<keyword evidence="6" id="KW-1185">Reference proteome</keyword>
<organism evidence="5 6">
    <name type="scientific">Aspergillus mulundensis</name>
    <dbReference type="NCBI Taxonomy" id="1810919"/>
    <lineage>
        <taxon>Eukaryota</taxon>
        <taxon>Fungi</taxon>
        <taxon>Dikarya</taxon>
        <taxon>Ascomycota</taxon>
        <taxon>Pezizomycotina</taxon>
        <taxon>Eurotiomycetes</taxon>
        <taxon>Eurotiomycetidae</taxon>
        <taxon>Eurotiales</taxon>
        <taxon>Aspergillaceae</taxon>
        <taxon>Aspergillus</taxon>
        <taxon>Aspergillus subgen. Nidulantes</taxon>
    </lineage>
</organism>
<dbReference type="InterPro" id="IPR036291">
    <property type="entry name" value="NAD(P)-bd_dom_sf"/>
</dbReference>
<evidence type="ECO:0000313" key="5">
    <source>
        <dbReference type="EMBL" id="RDW92934.1"/>
    </source>
</evidence>
<dbReference type="RefSeq" id="XP_026608117.1">
    <property type="nucleotide sequence ID" value="XM_026742272.1"/>
</dbReference>
<dbReference type="AlphaFoldDB" id="A0A3D8T307"/>
<evidence type="ECO:0000256" key="3">
    <source>
        <dbReference type="ARBA" id="ARBA00023002"/>
    </source>
</evidence>
<dbReference type="Gene3D" id="3.40.50.720">
    <property type="entry name" value="NAD(P)-binding Rossmann-like Domain"/>
    <property type="match status" value="1"/>
</dbReference>
<dbReference type="EMBL" id="PVWQ01000001">
    <property type="protein sequence ID" value="RDW92934.1"/>
    <property type="molecule type" value="Genomic_DNA"/>
</dbReference>
<dbReference type="SUPFAM" id="SSF51735">
    <property type="entry name" value="NAD(P)-binding Rossmann-fold domains"/>
    <property type="match status" value="1"/>
</dbReference>
<reference evidence="5 6" key="1">
    <citation type="journal article" date="2018" name="IMA Fungus">
        <title>IMA Genome-F 9: Draft genome sequence of Annulohypoxylon stygium, Aspergillus mulundensis, Berkeleyomyces basicola (syn. Thielaviopsis basicola), Ceratocystis smalleyi, two Cercospora beticola strains, Coleophoma cylindrospora, Fusarium fracticaudum, Phialophora cf. hyalina, and Morchella septimelata.</title>
        <authorList>
            <person name="Wingfield B.D."/>
            <person name="Bills G.F."/>
            <person name="Dong Y."/>
            <person name="Huang W."/>
            <person name="Nel W.J."/>
            <person name="Swalarsk-Parry B.S."/>
            <person name="Vaghefi N."/>
            <person name="Wilken P.M."/>
            <person name="An Z."/>
            <person name="de Beer Z.W."/>
            <person name="De Vos L."/>
            <person name="Chen L."/>
            <person name="Duong T.A."/>
            <person name="Gao Y."/>
            <person name="Hammerbacher A."/>
            <person name="Kikkert J.R."/>
            <person name="Li Y."/>
            <person name="Li H."/>
            <person name="Li K."/>
            <person name="Li Q."/>
            <person name="Liu X."/>
            <person name="Ma X."/>
            <person name="Naidoo K."/>
            <person name="Pethybridge S.J."/>
            <person name="Sun J."/>
            <person name="Steenkamp E.T."/>
            <person name="van der Nest M.A."/>
            <person name="van Wyk S."/>
            <person name="Wingfield M.J."/>
            <person name="Xiong C."/>
            <person name="Yue Q."/>
            <person name="Zhang X."/>
        </authorList>
    </citation>
    <scope>NUCLEOTIDE SEQUENCE [LARGE SCALE GENOMIC DNA]</scope>
    <source>
        <strain evidence="5 6">DSM 5745</strain>
    </source>
</reference>
<dbReference type="PRINTS" id="PR00080">
    <property type="entry name" value="SDRFAMILY"/>
</dbReference>
<dbReference type="CDD" id="cd05374">
    <property type="entry name" value="17beta-HSD-like_SDR_c"/>
    <property type="match status" value="1"/>
</dbReference>
<keyword evidence="3" id="KW-0560">Oxidoreductase</keyword>
<dbReference type="GeneID" id="38110626"/>
<dbReference type="InterPro" id="IPR051911">
    <property type="entry name" value="SDR_oxidoreductase"/>
</dbReference>
<dbReference type="PROSITE" id="PS00061">
    <property type="entry name" value="ADH_SHORT"/>
    <property type="match status" value="1"/>
</dbReference>
<evidence type="ECO:0000256" key="2">
    <source>
        <dbReference type="ARBA" id="ARBA00022857"/>
    </source>
</evidence>
<dbReference type="Proteomes" id="UP000256690">
    <property type="component" value="Unassembled WGS sequence"/>
</dbReference>
<protein>
    <submittedName>
        <fullName evidence="5">Uncharacterized protein</fullName>
    </submittedName>
</protein>
<evidence type="ECO:0000313" key="6">
    <source>
        <dbReference type="Proteomes" id="UP000256690"/>
    </source>
</evidence>
<evidence type="ECO:0000256" key="1">
    <source>
        <dbReference type="ARBA" id="ARBA00006484"/>
    </source>
</evidence>
<comment type="similarity">
    <text evidence="1 4">Belongs to the short-chain dehydrogenases/reductases (SDR) family.</text>
</comment>
<name>A0A3D8T307_9EURO</name>
<gene>
    <name evidence="5" type="ORF">DSM5745_00256</name>
</gene>
<dbReference type="Pfam" id="PF00106">
    <property type="entry name" value="adh_short"/>
    <property type="match status" value="1"/>
</dbReference>
<dbReference type="GO" id="GO:0044550">
    <property type="term" value="P:secondary metabolite biosynthetic process"/>
    <property type="evidence" value="ECO:0007669"/>
    <property type="project" value="UniProtKB-ARBA"/>
</dbReference>
<dbReference type="PRINTS" id="PR00081">
    <property type="entry name" value="GDHRDH"/>
</dbReference>
<dbReference type="STRING" id="1810919.A0A3D8T307"/>
<dbReference type="PANTHER" id="PTHR43976">
    <property type="entry name" value="SHORT CHAIN DEHYDROGENASE"/>
    <property type="match status" value="1"/>
</dbReference>
<sequence length="288" mass="30642">MPRVWFITGCSSGFGREIAIAAAKNNDTVVATSRDASKLADLLPLGITPKALDITGGDAEIKAIVDDVESTVGPIDVLVNNAGYILEGAVEECSDEEILTHFDVNVFSQIRLLRAILPSMRARKSGVIANIGSIAGWSGHPAAGFYCASKAAVAMYTEALRAELAPLNIDVTCIEPGYFRTNFLSMSGGHKVTASNRIPDLHAGTQANRDALVAYSGYQPGDPAKGARVIVEALTKSGRCEGRTVPARLALGRDAVEFIGACLEREREMLDSWKEIIASTDCDDVLNT</sequence>
<dbReference type="GO" id="GO:0016491">
    <property type="term" value="F:oxidoreductase activity"/>
    <property type="evidence" value="ECO:0007669"/>
    <property type="project" value="UniProtKB-KW"/>
</dbReference>
<keyword evidence="2" id="KW-0521">NADP</keyword>
<dbReference type="InterPro" id="IPR020904">
    <property type="entry name" value="Sc_DH/Rdtase_CS"/>
</dbReference>
<dbReference type="InterPro" id="IPR002347">
    <property type="entry name" value="SDR_fam"/>
</dbReference>
<accession>A0A3D8T307</accession>
<proteinExistence type="inferred from homology"/>